<name>A0A0C2CVB9_9BILA</name>
<dbReference type="EMBL" id="KN740335">
    <property type="protein sequence ID" value="KIH53802.1"/>
    <property type="molecule type" value="Genomic_DNA"/>
</dbReference>
<protein>
    <submittedName>
        <fullName evidence="1">Uncharacterized protein</fullName>
    </submittedName>
</protein>
<gene>
    <name evidence="1" type="ORF">ANCDUO_16057</name>
</gene>
<organism evidence="1 2">
    <name type="scientific">Ancylostoma duodenale</name>
    <dbReference type="NCBI Taxonomy" id="51022"/>
    <lineage>
        <taxon>Eukaryota</taxon>
        <taxon>Metazoa</taxon>
        <taxon>Ecdysozoa</taxon>
        <taxon>Nematoda</taxon>
        <taxon>Chromadorea</taxon>
        <taxon>Rhabditida</taxon>
        <taxon>Rhabditina</taxon>
        <taxon>Rhabditomorpha</taxon>
        <taxon>Strongyloidea</taxon>
        <taxon>Ancylostomatidae</taxon>
        <taxon>Ancylostomatinae</taxon>
        <taxon>Ancylostoma</taxon>
    </lineage>
</organism>
<evidence type="ECO:0000313" key="2">
    <source>
        <dbReference type="Proteomes" id="UP000054047"/>
    </source>
</evidence>
<keyword evidence="2" id="KW-1185">Reference proteome</keyword>
<evidence type="ECO:0000313" key="1">
    <source>
        <dbReference type="EMBL" id="KIH53802.1"/>
    </source>
</evidence>
<sequence length="66" mass="7314">MKNVLIAVEDPGVGVIFRTRNTSTHKIMIIGNSYAANQGRIIYEMCNGPNVEMKIFTMPGNSKLLD</sequence>
<dbReference type="AlphaFoldDB" id="A0A0C2CVB9"/>
<reference evidence="1 2" key="1">
    <citation type="submission" date="2013-12" db="EMBL/GenBank/DDBJ databases">
        <title>Draft genome of the parsitic nematode Ancylostoma duodenale.</title>
        <authorList>
            <person name="Mitreva M."/>
        </authorList>
    </citation>
    <scope>NUCLEOTIDE SEQUENCE [LARGE SCALE GENOMIC DNA]</scope>
    <source>
        <strain evidence="1 2">Zhejiang</strain>
    </source>
</reference>
<proteinExistence type="predicted"/>
<accession>A0A0C2CVB9</accession>
<dbReference type="Proteomes" id="UP000054047">
    <property type="component" value="Unassembled WGS sequence"/>
</dbReference>